<dbReference type="InterPro" id="IPR036412">
    <property type="entry name" value="HAD-like_sf"/>
</dbReference>
<reference evidence="2" key="2">
    <citation type="submission" date="2018-04" db="EMBL/GenBank/DDBJ databases">
        <title>OnivRS2 (Oryza nivara Reference Sequence Version 2).</title>
        <authorList>
            <person name="Zhang J."/>
            <person name="Kudrna D."/>
            <person name="Lee S."/>
            <person name="Talag J."/>
            <person name="Rajasekar S."/>
            <person name="Welchert J."/>
            <person name="Hsing Y.-I."/>
            <person name="Wing R.A."/>
        </authorList>
    </citation>
    <scope>NUCLEOTIDE SEQUENCE [LARGE SCALE GENOMIC DNA]</scope>
</reference>
<dbReference type="STRING" id="4536.A0A0E0FUE1"/>
<dbReference type="Proteomes" id="UP000006591">
    <property type="component" value="Chromosome 1"/>
</dbReference>
<keyword evidence="3" id="KW-1185">Reference proteome</keyword>
<feature type="region of interest" description="Disordered" evidence="1">
    <location>
        <begin position="53"/>
        <end position="119"/>
    </location>
</feature>
<dbReference type="InterPro" id="IPR027706">
    <property type="entry name" value="PGP_Pase"/>
</dbReference>
<feature type="compositionally biased region" description="Basic and acidic residues" evidence="1">
    <location>
        <begin position="53"/>
        <end position="63"/>
    </location>
</feature>
<dbReference type="Gene3D" id="3.40.50.1000">
    <property type="entry name" value="HAD superfamily/HAD-like"/>
    <property type="match status" value="1"/>
</dbReference>
<evidence type="ECO:0000256" key="1">
    <source>
        <dbReference type="SAM" id="MobiDB-lite"/>
    </source>
</evidence>
<feature type="region of interest" description="Disordered" evidence="1">
    <location>
        <begin position="135"/>
        <end position="248"/>
    </location>
</feature>
<dbReference type="SUPFAM" id="SSF56784">
    <property type="entry name" value="HAD-like"/>
    <property type="match status" value="1"/>
</dbReference>
<sequence>MGSYGHRFPSSYSYSTLGRRKGMRTTRRRGKACACTWGRTGVAAGRIAALHADHIQANPDREGRKKSKQIQIGEEEEQGNPGRRRGPPPPAIRRQPPRPVSCSPCGGREAATDGGIAMPCSPLAARRRCRRFDAGGRVGRGCLPASGTREEAEETRRRERREENGGREEGGGGGRLGGGDEMGDDGEKKKQEEAAEEKRRQQPAHHRFLALMLSPPPVPFLPPTTSRAPPLLPPPRATNPNSADPTTTTAAGMGAAAWWRRSLGQRFNPAGVAAVAAVAASEPRLALPHVSVQDIRWLDWGELRRAGFRGVVFDKDNTLTAPYAPGLWPPLAAAFDQCRAAFPPGSLAVYSNSAGLKQYDPDGLEATAIEAVIQGVHLCLAPIFVKWFRRVKYANIKKPGGEAKEIESYFGCSASNLVLVGDRYFTDVVYGNRNGFLTVLTEPLNFANESYIVRQVRNFEAYLISYWYRKGHRPIKHPLLPDARRIVKFDPYNDPMAPAA</sequence>
<feature type="compositionally biased region" description="Basic and acidic residues" evidence="1">
    <location>
        <begin position="185"/>
        <end position="200"/>
    </location>
</feature>
<dbReference type="HOGENOM" id="CLU_545620_0_0_1"/>
<organism evidence="2">
    <name type="scientific">Oryza nivara</name>
    <name type="common">Indian wild rice</name>
    <name type="synonym">Oryza sativa f. spontanea</name>
    <dbReference type="NCBI Taxonomy" id="4536"/>
    <lineage>
        <taxon>Eukaryota</taxon>
        <taxon>Viridiplantae</taxon>
        <taxon>Streptophyta</taxon>
        <taxon>Embryophyta</taxon>
        <taxon>Tracheophyta</taxon>
        <taxon>Spermatophyta</taxon>
        <taxon>Magnoliopsida</taxon>
        <taxon>Liliopsida</taxon>
        <taxon>Poales</taxon>
        <taxon>Poaceae</taxon>
        <taxon>BOP clade</taxon>
        <taxon>Oryzoideae</taxon>
        <taxon>Oryzeae</taxon>
        <taxon>Oryzinae</taxon>
        <taxon>Oryza</taxon>
    </lineage>
</organism>
<dbReference type="Gramene" id="ONIVA01G38640.1">
    <property type="protein sequence ID" value="ONIVA01G38640.1"/>
    <property type="gene ID" value="ONIVA01G38640"/>
</dbReference>
<dbReference type="InterPro" id="IPR010021">
    <property type="entry name" value="PGPP1/Gep4"/>
</dbReference>
<dbReference type="FunFam" id="3.40.50.1000:FF:000148">
    <property type="entry name" value="Haloacid dehalogenase superfamily protein"/>
    <property type="match status" value="1"/>
</dbReference>
<dbReference type="Pfam" id="PF09419">
    <property type="entry name" value="PGP_phosphatase"/>
    <property type="match status" value="1"/>
</dbReference>
<protein>
    <submittedName>
        <fullName evidence="2">Uncharacterized protein</fullName>
    </submittedName>
</protein>
<dbReference type="PANTHER" id="PTHR19288">
    <property type="entry name" value="4-NITROPHENYLPHOSPHATASE-RELATED"/>
    <property type="match status" value="1"/>
</dbReference>
<accession>A0A0E0FUE1</accession>
<dbReference type="InterPro" id="IPR006549">
    <property type="entry name" value="HAD-SF_hydro_IIIA"/>
</dbReference>
<feature type="compositionally biased region" description="Low complexity" evidence="1">
    <location>
        <begin position="238"/>
        <end position="248"/>
    </location>
</feature>
<dbReference type="AlphaFoldDB" id="A0A0E0FUE1"/>
<evidence type="ECO:0000313" key="2">
    <source>
        <dbReference type="EnsemblPlants" id="ONIVA01G38640.1"/>
    </source>
</evidence>
<feature type="compositionally biased region" description="Basic and acidic residues" evidence="1">
    <location>
        <begin position="148"/>
        <end position="170"/>
    </location>
</feature>
<name>A0A0E0FUE1_ORYNI</name>
<dbReference type="GO" id="GO:0008962">
    <property type="term" value="F:phosphatidylglycerophosphatase activity"/>
    <property type="evidence" value="ECO:0007669"/>
    <property type="project" value="InterPro"/>
</dbReference>
<dbReference type="InterPro" id="IPR023214">
    <property type="entry name" value="HAD_sf"/>
</dbReference>
<dbReference type="EnsemblPlants" id="ONIVA01G38640.1">
    <property type="protein sequence ID" value="ONIVA01G38640.1"/>
    <property type="gene ID" value="ONIVA01G38640"/>
</dbReference>
<dbReference type="eggNOG" id="KOG2961">
    <property type="taxonomic scope" value="Eukaryota"/>
</dbReference>
<feature type="region of interest" description="Disordered" evidence="1">
    <location>
        <begin position="1"/>
        <end position="31"/>
    </location>
</feature>
<proteinExistence type="predicted"/>
<dbReference type="GO" id="GO:0005737">
    <property type="term" value="C:cytoplasm"/>
    <property type="evidence" value="ECO:0007669"/>
    <property type="project" value="TreeGrafter"/>
</dbReference>
<evidence type="ECO:0000313" key="3">
    <source>
        <dbReference type="Proteomes" id="UP000006591"/>
    </source>
</evidence>
<feature type="compositionally biased region" description="Gly residues" evidence="1">
    <location>
        <begin position="171"/>
        <end position="180"/>
    </location>
</feature>
<dbReference type="PANTHER" id="PTHR19288:SF25">
    <property type="entry name" value="PHOSPHATIDYLGLYCEROPHOSPHATASE GEP4, MITOCHONDRIAL"/>
    <property type="match status" value="1"/>
</dbReference>
<dbReference type="NCBIfam" id="TIGR01662">
    <property type="entry name" value="HAD-SF-IIIA"/>
    <property type="match status" value="1"/>
</dbReference>
<dbReference type="NCBIfam" id="TIGR01668">
    <property type="entry name" value="YqeG_hyp_ppase"/>
    <property type="match status" value="1"/>
</dbReference>
<reference evidence="2" key="1">
    <citation type="submission" date="2015-04" db="UniProtKB">
        <authorList>
            <consortium name="EnsemblPlants"/>
        </authorList>
    </citation>
    <scope>IDENTIFICATION</scope>
    <source>
        <strain evidence="2">SL10</strain>
    </source>
</reference>
<feature type="compositionally biased region" description="Basic residues" evidence="1">
    <location>
        <begin position="18"/>
        <end position="31"/>
    </location>
</feature>